<evidence type="ECO:0000256" key="5">
    <source>
        <dbReference type="ARBA" id="ARBA00037026"/>
    </source>
</evidence>
<comment type="function">
    <text evidence="6">Specifically deaminates adenosine-37 to inosine in tRNA-Ala.</text>
</comment>
<keyword evidence="4" id="KW-0862">Zinc</keyword>
<evidence type="ECO:0000256" key="6">
    <source>
        <dbReference type="ARBA" id="ARBA00037784"/>
    </source>
</evidence>
<evidence type="ECO:0000256" key="8">
    <source>
        <dbReference type="ARBA" id="ARBA00038940"/>
    </source>
</evidence>
<proteinExistence type="inferred from homology"/>
<dbReference type="Proteomes" id="UP000812440">
    <property type="component" value="Chromosome 4"/>
</dbReference>
<evidence type="ECO:0000256" key="7">
    <source>
        <dbReference type="ARBA" id="ARBA00038326"/>
    </source>
</evidence>
<dbReference type="GO" id="GO:0043829">
    <property type="term" value="F:tRNA-specific adenosine-37 deaminase activity"/>
    <property type="evidence" value="ECO:0007669"/>
    <property type="project" value="UniProtKB-EC"/>
</dbReference>
<keyword evidence="2" id="KW-0479">Metal-binding</keyword>
<dbReference type="AlphaFoldDB" id="A0A8T2IZN4"/>
<comment type="similarity">
    <text evidence="7">Belongs to the ADAT1 family.</text>
</comment>
<evidence type="ECO:0000256" key="9">
    <source>
        <dbReference type="ARBA" id="ARBA00040502"/>
    </source>
</evidence>
<comment type="cofactor">
    <cofactor evidence="5">
        <name>1D-myo-inositol hexakisphosphate</name>
        <dbReference type="ChEBI" id="CHEBI:58130"/>
    </cofactor>
</comment>
<evidence type="ECO:0000256" key="3">
    <source>
        <dbReference type="ARBA" id="ARBA00022801"/>
    </source>
</evidence>
<evidence type="ECO:0000256" key="1">
    <source>
        <dbReference type="ARBA" id="ARBA00022694"/>
    </source>
</evidence>
<dbReference type="GO" id="GO:0003723">
    <property type="term" value="F:RNA binding"/>
    <property type="evidence" value="ECO:0007669"/>
    <property type="project" value="InterPro"/>
</dbReference>
<reference evidence="13" key="1">
    <citation type="thesis" date="2020" institute="ProQuest LLC" country="789 East Eisenhower Parkway, Ann Arbor, MI, USA">
        <title>Comparative Genomics and Chromosome Evolution.</title>
        <authorList>
            <person name="Mudd A.B."/>
        </authorList>
    </citation>
    <scope>NUCLEOTIDE SEQUENCE</scope>
    <source>
        <strain evidence="13">Female2</strain>
        <tissue evidence="13">Blood</tissue>
    </source>
</reference>
<dbReference type="SMART" id="SM00552">
    <property type="entry name" value="ADEAMc"/>
    <property type="match status" value="1"/>
</dbReference>
<keyword evidence="14" id="KW-1185">Reference proteome</keyword>
<sequence length="472" mass="53600">MERLWSADEIAALSYEHYSTRLPKQKLPDPSREWTLLATVIQVESIEEKKEIKKVVALGTGTKCIGQSKLRKTGDVISDSHAEIIAKRSFQRYLLYQLSLVVSESTESIFIPGTEVGKWMIKPRISFVFFTSHTPCGDASIIPVMSHEDQIGHSLFEVKKDLCRYSLCDPTNATSKRKEMSKDDTTNINKRVKHNEDIYKTHCTAKLFEEEQSRNKNFVSSCPGPTDVHRTGAKCVQGEFQDSYNPGVNYHTVGVLRVKPGRGDRTISLSCSDKMARWIVLGCQGALLMHFLQQPIYLSAVVVGKCPYSQDSMERALHSRCQKVTLLPEIFRFHRVHIVQSHLQFPHGRDSLIKEDSARKTVPCGAAISWSAVPDHPLDVTANGFKQGTTKKTIGSPQSRSRVCKAEFFKTFKELVERLSAEQRSESLRNKDLKTYLDFKVNAVTYQKAWKCLKEQAFPSWIQTPRDFLTFT</sequence>
<organism evidence="13 14">
    <name type="scientific">Hymenochirus boettgeri</name>
    <name type="common">Congo dwarf clawed frog</name>
    <dbReference type="NCBI Taxonomy" id="247094"/>
    <lineage>
        <taxon>Eukaryota</taxon>
        <taxon>Metazoa</taxon>
        <taxon>Chordata</taxon>
        <taxon>Craniata</taxon>
        <taxon>Vertebrata</taxon>
        <taxon>Euteleostomi</taxon>
        <taxon>Amphibia</taxon>
        <taxon>Batrachia</taxon>
        <taxon>Anura</taxon>
        <taxon>Pipoidea</taxon>
        <taxon>Pipidae</taxon>
        <taxon>Pipinae</taxon>
        <taxon>Hymenochirus</taxon>
    </lineage>
</organism>
<dbReference type="Pfam" id="PF02137">
    <property type="entry name" value="A_deamin"/>
    <property type="match status" value="1"/>
</dbReference>
<comment type="caution">
    <text evidence="13">The sequence shown here is derived from an EMBL/GenBank/DDBJ whole genome shotgun (WGS) entry which is preliminary data.</text>
</comment>
<comment type="catalytic activity">
    <reaction evidence="11">
        <text>adenosine(37) in tRNA(Ala) + H2O + H(+) = inosine(37) in tRNA(Ala) + NH4(+)</text>
        <dbReference type="Rhea" id="RHEA:50968"/>
        <dbReference type="Rhea" id="RHEA-COMP:12855"/>
        <dbReference type="Rhea" id="RHEA-COMP:12856"/>
        <dbReference type="ChEBI" id="CHEBI:15377"/>
        <dbReference type="ChEBI" id="CHEBI:15378"/>
        <dbReference type="ChEBI" id="CHEBI:28938"/>
        <dbReference type="ChEBI" id="CHEBI:74411"/>
        <dbReference type="ChEBI" id="CHEBI:82852"/>
        <dbReference type="EC" id="3.5.4.34"/>
    </reaction>
</comment>
<keyword evidence="1" id="KW-0819">tRNA processing</keyword>
<keyword evidence="3" id="KW-0378">Hydrolase</keyword>
<evidence type="ECO:0000259" key="12">
    <source>
        <dbReference type="PROSITE" id="PS50141"/>
    </source>
</evidence>
<dbReference type="PROSITE" id="PS50141">
    <property type="entry name" value="A_DEAMIN_EDITASE"/>
    <property type="match status" value="1"/>
</dbReference>
<evidence type="ECO:0000313" key="13">
    <source>
        <dbReference type="EMBL" id="KAG8437462.1"/>
    </source>
</evidence>
<evidence type="ECO:0000256" key="11">
    <source>
        <dbReference type="ARBA" id="ARBA00047635"/>
    </source>
</evidence>
<dbReference type="EMBL" id="JAACNH010000007">
    <property type="protein sequence ID" value="KAG8437462.1"/>
    <property type="molecule type" value="Genomic_DNA"/>
</dbReference>
<name>A0A8T2IZN4_9PIPI</name>
<protein>
    <recommendedName>
        <fullName evidence="9">tRNA-specific adenosine deaminase 1</fullName>
        <ecNumber evidence="8">3.5.4.34</ecNumber>
    </recommendedName>
    <alternativeName>
        <fullName evidence="10">tRNA-specific adenosine-37 deaminase</fullName>
    </alternativeName>
</protein>
<dbReference type="PANTHER" id="PTHR46516">
    <property type="entry name" value="TRNA-SPECIFIC ADENOSINE DEAMINASE 1"/>
    <property type="match status" value="1"/>
</dbReference>
<dbReference type="GO" id="GO:0046872">
    <property type="term" value="F:metal ion binding"/>
    <property type="evidence" value="ECO:0007669"/>
    <property type="project" value="UniProtKB-KW"/>
</dbReference>
<accession>A0A8T2IZN4</accession>
<evidence type="ECO:0000313" key="14">
    <source>
        <dbReference type="Proteomes" id="UP000812440"/>
    </source>
</evidence>
<evidence type="ECO:0000256" key="2">
    <source>
        <dbReference type="ARBA" id="ARBA00022723"/>
    </source>
</evidence>
<dbReference type="EC" id="3.5.4.34" evidence="8"/>
<evidence type="ECO:0000256" key="10">
    <source>
        <dbReference type="ARBA" id="ARBA00041760"/>
    </source>
</evidence>
<dbReference type="GO" id="GO:0008033">
    <property type="term" value="P:tRNA processing"/>
    <property type="evidence" value="ECO:0007669"/>
    <property type="project" value="UniProtKB-KW"/>
</dbReference>
<dbReference type="OrthoDB" id="10268011at2759"/>
<dbReference type="InterPro" id="IPR002466">
    <property type="entry name" value="A_deamin"/>
</dbReference>
<evidence type="ECO:0000256" key="4">
    <source>
        <dbReference type="ARBA" id="ARBA00022833"/>
    </source>
</evidence>
<gene>
    <name evidence="13" type="ORF">GDO86_008241</name>
</gene>
<feature type="domain" description="A to I editase" evidence="12">
    <location>
        <begin position="57"/>
        <end position="471"/>
    </location>
</feature>
<dbReference type="PANTHER" id="PTHR46516:SF1">
    <property type="entry name" value="TRNA-SPECIFIC ADENOSINE DEAMINASE 1"/>
    <property type="match status" value="1"/>
</dbReference>